<keyword evidence="1 5" id="KW-0547">Nucleotide-binding</keyword>
<dbReference type="GO" id="GO:0016787">
    <property type="term" value="F:hydrolase activity"/>
    <property type="evidence" value="ECO:0007669"/>
    <property type="project" value="UniProtKB-UniRule"/>
</dbReference>
<keyword evidence="2 5" id="KW-0378">Hydrolase</keyword>
<feature type="coiled-coil region" evidence="6">
    <location>
        <begin position="11"/>
        <end position="45"/>
    </location>
</feature>
<accession>H3SIC1</accession>
<dbReference type="InterPro" id="IPR027785">
    <property type="entry name" value="UvrD-like_helicase_C"/>
</dbReference>
<dbReference type="PANTHER" id="PTHR11070">
    <property type="entry name" value="UVRD / RECB / PCRA DNA HELICASE FAMILY MEMBER"/>
    <property type="match status" value="1"/>
</dbReference>
<dbReference type="GO" id="GO:0043138">
    <property type="term" value="F:3'-5' DNA helicase activity"/>
    <property type="evidence" value="ECO:0007669"/>
    <property type="project" value="TreeGrafter"/>
</dbReference>
<dbReference type="InterPro" id="IPR027417">
    <property type="entry name" value="P-loop_NTPase"/>
</dbReference>
<dbReference type="Pfam" id="PF00580">
    <property type="entry name" value="UvrD-helicase"/>
    <property type="match status" value="1"/>
</dbReference>
<comment type="caution">
    <text evidence="8">The sequence shown here is derived from an EMBL/GenBank/DDBJ whole genome shotgun (WGS) entry which is preliminary data.</text>
</comment>
<organism evidence="8 9">
    <name type="scientific">Paenibacillus dendritiformis C454</name>
    <dbReference type="NCBI Taxonomy" id="1131935"/>
    <lineage>
        <taxon>Bacteria</taxon>
        <taxon>Bacillati</taxon>
        <taxon>Bacillota</taxon>
        <taxon>Bacilli</taxon>
        <taxon>Bacillales</taxon>
        <taxon>Paenibacillaceae</taxon>
        <taxon>Paenibacillus</taxon>
    </lineage>
</organism>
<dbReference type="GO" id="GO:0005829">
    <property type="term" value="C:cytosol"/>
    <property type="evidence" value="ECO:0007669"/>
    <property type="project" value="TreeGrafter"/>
</dbReference>
<dbReference type="RefSeq" id="WP_006677783.1">
    <property type="nucleotide sequence ID" value="NZ_AHKH01000045.1"/>
</dbReference>
<dbReference type="GO" id="GO:0003677">
    <property type="term" value="F:DNA binding"/>
    <property type="evidence" value="ECO:0007669"/>
    <property type="project" value="InterPro"/>
</dbReference>
<reference evidence="8 9" key="1">
    <citation type="journal article" date="2012" name="J. Bacteriol.">
        <title>Genome Sequence of the Pattern-Forming Social Bacterium Paenibacillus dendritiformis C454 Chiral Morphotype.</title>
        <authorList>
            <person name="Sirota-Madi A."/>
            <person name="Olender T."/>
            <person name="Helman Y."/>
            <person name="Brainis I."/>
            <person name="Finkelshtein A."/>
            <person name="Roth D."/>
            <person name="Hagai E."/>
            <person name="Leshkowitz D."/>
            <person name="Brodsky L."/>
            <person name="Galatenko V."/>
            <person name="Nikolaev V."/>
            <person name="Gutnick D.L."/>
            <person name="Lancet D."/>
            <person name="Ben-Jacob E."/>
        </authorList>
    </citation>
    <scope>NUCLEOTIDE SEQUENCE [LARGE SCALE GENOMIC DNA]</scope>
    <source>
        <strain evidence="8 9">C454</strain>
    </source>
</reference>
<proteinExistence type="predicted"/>
<keyword evidence="4 5" id="KW-0067">ATP-binding</keyword>
<keyword evidence="3 5" id="KW-0347">Helicase</keyword>
<evidence type="ECO:0000256" key="5">
    <source>
        <dbReference type="PROSITE-ProRule" id="PRU00560"/>
    </source>
</evidence>
<name>H3SIC1_9BACL</name>
<feature type="binding site" evidence="5">
    <location>
        <begin position="223"/>
        <end position="230"/>
    </location>
    <ligand>
        <name>ATP</name>
        <dbReference type="ChEBI" id="CHEBI:30616"/>
    </ligand>
</feature>
<dbReference type="PANTHER" id="PTHR11070:SF17">
    <property type="entry name" value="DNA HELICASE IV"/>
    <property type="match status" value="1"/>
</dbReference>
<dbReference type="Proteomes" id="UP000003900">
    <property type="component" value="Unassembled WGS sequence"/>
</dbReference>
<dbReference type="GO" id="GO:0000725">
    <property type="term" value="P:recombinational repair"/>
    <property type="evidence" value="ECO:0007669"/>
    <property type="project" value="TreeGrafter"/>
</dbReference>
<evidence type="ECO:0000256" key="6">
    <source>
        <dbReference type="SAM" id="Coils"/>
    </source>
</evidence>
<evidence type="ECO:0000313" key="8">
    <source>
        <dbReference type="EMBL" id="EHQ61179.1"/>
    </source>
</evidence>
<dbReference type="STRING" id="1131935.PDENDC454_16463"/>
<dbReference type="SUPFAM" id="SSF52540">
    <property type="entry name" value="P-loop containing nucleoside triphosphate hydrolases"/>
    <property type="match status" value="1"/>
</dbReference>
<dbReference type="Gene3D" id="3.40.50.300">
    <property type="entry name" value="P-loop containing nucleotide triphosphate hydrolases"/>
    <property type="match status" value="2"/>
</dbReference>
<evidence type="ECO:0000256" key="4">
    <source>
        <dbReference type="ARBA" id="ARBA00022840"/>
    </source>
</evidence>
<keyword evidence="6" id="KW-0175">Coiled coil</keyword>
<dbReference type="PROSITE" id="PS51198">
    <property type="entry name" value="UVRD_HELICASE_ATP_BIND"/>
    <property type="match status" value="1"/>
</dbReference>
<gene>
    <name evidence="8" type="ORF">PDENDC454_16463</name>
</gene>
<dbReference type="OrthoDB" id="9787585at2"/>
<evidence type="ECO:0000313" key="9">
    <source>
        <dbReference type="Proteomes" id="UP000003900"/>
    </source>
</evidence>
<evidence type="ECO:0000256" key="1">
    <source>
        <dbReference type="ARBA" id="ARBA00022741"/>
    </source>
</evidence>
<dbReference type="GO" id="GO:0005524">
    <property type="term" value="F:ATP binding"/>
    <property type="evidence" value="ECO:0007669"/>
    <property type="project" value="UniProtKB-UniRule"/>
</dbReference>
<feature type="domain" description="UvrD-like helicase ATP-binding" evidence="7">
    <location>
        <begin position="202"/>
        <end position="532"/>
    </location>
</feature>
<dbReference type="InterPro" id="IPR000212">
    <property type="entry name" value="DNA_helicase_UvrD/REP"/>
</dbReference>
<keyword evidence="9" id="KW-1185">Reference proteome</keyword>
<dbReference type="PATRIC" id="fig|1131935.3.peg.3429"/>
<evidence type="ECO:0000259" key="7">
    <source>
        <dbReference type="PROSITE" id="PS51198"/>
    </source>
</evidence>
<evidence type="ECO:0000256" key="3">
    <source>
        <dbReference type="ARBA" id="ARBA00022806"/>
    </source>
</evidence>
<sequence length="688" mass="77848">MITNSTEAEEREHLGRTLSQLRTALQAIEDKISAARQDIIEAKKYVWTNLSQLDPAERAANRVDISLTIDHGEKAVEKQRRLRKLLDAPYFGRVDFVADDSAEGEAYYIGVHSFSEEDSQQNLIYDWRSPIAGMFYDFQIGRAAYSAPTGEIAGKIHVKRQYKIKDGVMEYMLESDMNIRDEVLQLELSRTSDERMKHIAATIQKEQNAIIRNEHSHVLIIQGVAGSGKTSVALHRIAFLLYRYKGTLTSQNILILSPNKVFSDYISNVLPELGEENIMEMGYDELAARELKGICNFQTFNEQVAELAASAEEAVITRIRSKAGIGFVHELERFAAHVGETYFTPGDLSFDSVRVAKEEIQSAYRTAGKLPFTQRVAKTAAMIAGSVRDEYGQKLKPSAATKIKTAIKRMCRTQNLFAIYKDFYHYIGKPELLKLKKPKMLEFSDVFPLVYLKILLEGATGYHDIKHVVVDEMQDYTAVQYAVLSRLFPCKKTILGDSSQSVNPYSSSSITGIRQVFPEADTVELLKSYRSTLEIISFAQRINPNSKIMPIERHGAFPQIHKSESRDGEWAHMKQTIIDFLESEHRTLGIVCKTQAQAEILYAEIRDVHKDIYLLDFSSDTFHEGIIVTSSHMAKGLEFDRVLVPFSDAANYRTEMDRGLLYIACTRAMHMLTLTYSGEASPFLPEMA</sequence>
<dbReference type="Pfam" id="PF13538">
    <property type="entry name" value="UvrD_C_2"/>
    <property type="match status" value="1"/>
</dbReference>
<dbReference type="AlphaFoldDB" id="H3SIC1"/>
<dbReference type="InterPro" id="IPR014016">
    <property type="entry name" value="UvrD-like_ATP-bd"/>
</dbReference>
<protein>
    <recommendedName>
        <fullName evidence="7">UvrD-like helicase ATP-binding domain-containing protein</fullName>
    </recommendedName>
</protein>
<dbReference type="EMBL" id="AHKH01000045">
    <property type="protein sequence ID" value="EHQ61179.1"/>
    <property type="molecule type" value="Genomic_DNA"/>
</dbReference>
<evidence type="ECO:0000256" key="2">
    <source>
        <dbReference type="ARBA" id="ARBA00022801"/>
    </source>
</evidence>